<evidence type="ECO:0000313" key="3">
    <source>
        <dbReference type="Proteomes" id="UP000463983"/>
    </source>
</evidence>
<dbReference type="AlphaFoldDB" id="A0A857NCS1"/>
<dbReference type="Proteomes" id="UP000463983">
    <property type="component" value="Chromosome"/>
</dbReference>
<evidence type="ECO:0000259" key="1">
    <source>
        <dbReference type="Pfam" id="PF12647"/>
    </source>
</evidence>
<keyword evidence="3" id="KW-1185">Reference proteome</keyword>
<dbReference type="InterPro" id="IPR024439">
    <property type="entry name" value="RNHCP"/>
</dbReference>
<accession>A0A857NCS1</accession>
<dbReference type="Pfam" id="PF12647">
    <property type="entry name" value="RNHCP"/>
    <property type="match status" value="1"/>
</dbReference>
<dbReference type="RefSeq" id="WP_161932004.1">
    <property type="nucleotide sequence ID" value="NZ_CP047901.1"/>
</dbReference>
<proteinExistence type="predicted"/>
<dbReference type="KEGG" id="caqa:MICH65_0651"/>
<protein>
    <recommendedName>
        <fullName evidence="1">RNHCP domain-containing protein</fullName>
    </recommendedName>
</protein>
<reference evidence="3" key="1">
    <citation type="journal article" date="2020" name="Microorganisms">
        <title>Complete Genome of a Member of a New Bacterial Lineage in the Microgenomates Group Reveals an Unusual Nucleotide Composition Disparity Between Two Strands of DNA and Limited Metabolic Potential.</title>
        <authorList>
            <person name="Kadnikov V.V."/>
            <person name="Mardanov A.V."/>
            <person name="Beletsky A.V."/>
            <person name="Karnachuk O.V."/>
            <person name="Ravin N.V."/>
        </authorList>
    </citation>
    <scope>NUCLEOTIDE SEQUENCE [LARGE SCALE GENOMIC DNA]</scope>
</reference>
<sequence>MNEQNFVCEQCGKEIKGESLGTAHRNHCPFCLWSKHLDGQTPGDRAASCGGMMKPVGLTFKQEQDKTGELMIIHKCMVCGEVKKNRVAGDDDVKAIECLYRECMKLSAEEIVELKDRGIRVLDETDEMEVLSQLYGKSEAERRMQSVV</sequence>
<feature type="domain" description="RNHCP" evidence="1">
    <location>
        <begin position="4"/>
        <end position="95"/>
    </location>
</feature>
<name>A0A857NCS1_9BACT</name>
<dbReference type="EMBL" id="CP047901">
    <property type="protein sequence ID" value="QHO63632.1"/>
    <property type="molecule type" value="Genomic_DNA"/>
</dbReference>
<organism evidence="2 3">
    <name type="scientific">Candidatus Chazhemtobacterium aquaticus</name>
    <dbReference type="NCBI Taxonomy" id="2715735"/>
    <lineage>
        <taxon>Bacteria</taxon>
        <taxon>Candidatus Chazhemtobacteraceae</taxon>
        <taxon>Candidatus Chazhemtobacterium</taxon>
    </lineage>
</organism>
<evidence type="ECO:0000313" key="2">
    <source>
        <dbReference type="EMBL" id="QHO63632.1"/>
    </source>
</evidence>
<gene>
    <name evidence="2" type="ORF">MICH65_0651</name>
</gene>